<gene>
    <name evidence="1" type="ORF">MARI151_20137</name>
</gene>
<dbReference type="Proteomes" id="UP000430202">
    <property type="component" value="Unassembled WGS sequence"/>
</dbReference>
<keyword evidence="2" id="KW-1185">Reference proteome</keyword>
<evidence type="ECO:0000313" key="1">
    <source>
        <dbReference type="EMBL" id="VXB25546.1"/>
    </source>
</evidence>
<dbReference type="AlphaFoldDB" id="A0A653P762"/>
<reference evidence="1 2" key="1">
    <citation type="submission" date="2019-10" db="EMBL/GenBank/DDBJ databases">
        <authorList>
            <person name="Karimi E."/>
        </authorList>
    </citation>
    <scope>NUCLEOTIDE SEQUENCE [LARGE SCALE GENOMIC DNA]</scope>
    <source>
        <strain evidence="1">Maribacter sp. 151</strain>
    </source>
</reference>
<organism evidence="1 2">
    <name type="scientific">Maribacter litoralis</name>
    <dbReference type="NCBI Taxonomy" id="2059726"/>
    <lineage>
        <taxon>Bacteria</taxon>
        <taxon>Pseudomonadati</taxon>
        <taxon>Bacteroidota</taxon>
        <taxon>Flavobacteriia</taxon>
        <taxon>Flavobacteriales</taxon>
        <taxon>Flavobacteriaceae</taxon>
        <taxon>Maribacter</taxon>
    </lineage>
</organism>
<proteinExistence type="predicted"/>
<sequence length="64" mass="7448">MMLLEGLVFFSSTQHPYKSNSEIDDSWAWLLITVRIKIILRNKDFFILVKASKITPQSDMLFVA</sequence>
<protein>
    <submittedName>
        <fullName evidence="1">Uncharacterized protein</fullName>
    </submittedName>
</protein>
<name>A0A653P762_9FLAO</name>
<accession>A0A653P762</accession>
<evidence type="ECO:0000313" key="2">
    <source>
        <dbReference type="Proteomes" id="UP000430202"/>
    </source>
</evidence>
<dbReference type="EMBL" id="CABWLR010000002">
    <property type="protein sequence ID" value="VXB25546.1"/>
    <property type="molecule type" value="Genomic_DNA"/>
</dbReference>